<gene>
    <name evidence="1" type="ORF">CAP_5828</name>
</gene>
<sequence length="95" mass="10706">MSQATDTTKTDIQTGLASLYTLRDEIRVRLHLAGMEVKDVWNKTLEPQLLDAEKFAEEVTETSKQKLDELLTKVKDFQASLGEHKDGAQKDAQKS</sequence>
<reference evidence="1 2" key="1">
    <citation type="submission" date="2013-05" db="EMBL/GenBank/DDBJ databases">
        <title>Genome assembly of Chondromyces apiculatus DSM 436.</title>
        <authorList>
            <person name="Sharma G."/>
            <person name="Khatri I."/>
            <person name="Kaur C."/>
            <person name="Mayilraj S."/>
            <person name="Subramanian S."/>
        </authorList>
    </citation>
    <scope>NUCLEOTIDE SEQUENCE [LARGE SCALE GENOMIC DNA]</scope>
    <source>
        <strain evidence="1 2">DSM 436</strain>
    </source>
</reference>
<evidence type="ECO:0000313" key="2">
    <source>
        <dbReference type="Proteomes" id="UP000019678"/>
    </source>
</evidence>
<dbReference type="Proteomes" id="UP000019678">
    <property type="component" value="Unassembled WGS sequence"/>
</dbReference>
<dbReference type="AlphaFoldDB" id="A0A017TFM6"/>
<dbReference type="EMBL" id="ASRX01000005">
    <property type="protein sequence ID" value="EYF08068.1"/>
    <property type="molecule type" value="Genomic_DNA"/>
</dbReference>
<comment type="caution">
    <text evidence="1">The sequence shown here is derived from an EMBL/GenBank/DDBJ whole genome shotgun (WGS) entry which is preliminary data.</text>
</comment>
<name>A0A017TFM6_9BACT</name>
<organism evidence="1 2">
    <name type="scientific">Chondromyces apiculatus DSM 436</name>
    <dbReference type="NCBI Taxonomy" id="1192034"/>
    <lineage>
        <taxon>Bacteria</taxon>
        <taxon>Pseudomonadati</taxon>
        <taxon>Myxococcota</taxon>
        <taxon>Polyangia</taxon>
        <taxon>Polyangiales</taxon>
        <taxon>Polyangiaceae</taxon>
        <taxon>Chondromyces</taxon>
    </lineage>
</organism>
<evidence type="ECO:0000313" key="1">
    <source>
        <dbReference type="EMBL" id="EYF08068.1"/>
    </source>
</evidence>
<dbReference type="RefSeq" id="WP_044235956.1">
    <property type="nucleotide sequence ID" value="NZ_ASRX01000005.1"/>
</dbReference>
<dbReference type="STRING" id="1192034.CAP_5828"/>
<proteinExistence type="predicted"/>
<protein>
    <submittedName>
        <fullName evidence="1">Uncharacterized protein</fullName>
    </submittedName>
</protein>
<dbReference type="OrthoDB" id="5518467at2"/>
<accession>A0A017TFM6</accession>
<keyword evidence="2" id="KW-1185">Reference proteome</keyword>